<keyword evidence="16" id="KW-1185">Reference proteome</keyword>
<feature type="region of interest" description="Disordered" evidence="11">
    <location>
        <begin position="502"/>
        <end position="535"/>
    </location>
</feature>
<reference evidence="15" key="1">
    <citation type="submission" date="2021-06" db="EMBL/GenBank/DDBJ databases">
        <title>Novel species in genus Arthrobacter.</title>
        <authorList>
            <person name="Zhang G."/>
        </authorList>
    </citation>
    <scope>NUCLEOTIDE SEQUENCE</scope>
    <source>
        <strain evidence="15">Zg-ZUI122</strain>
    </source>
</reference>
<dbReference type="PANTHER" id="PTHR45436:SF5">
    <property type="entry name" value="SENSOR HISTIDINE KINASE TRCS"/>
    <property type="match status" value="1"/>
</dbReference>
<dbReference type="PROSITE" id="PS50885">
    <property type="entry name" value="HAMP"/>
    <property type="match status" value="1"/>
</dbReference>
<dbReference type="PROSITE" id="PS50109">
    <property type="entry name" value="HIS_KIN"/>
    <property type="match status" value="1"/>
</dbReference>
<dbReference type="InterPro" id="IPR003594">
    <property type="entry name" value="HATPase_dom"/>
</dbReference>
<sequence length="535" mass="57225">MTMIKADQVRASIPAPPERRPLGSCAEPRAGSRVPARWRIAGWILLITALTLLAVLLTMKSLLLNGTRAQVHQDITQELQEFRAFAAEGVDPTTAAPFTSIEKMLEVFLSRQAAARGEVIVGSIGQRVLYTPVGALSSPTGGHNLPEDEKLMDGIRSGNAASGIAQTSAGEMQWARLPVVSGSETGHLIVGVYMAPREEEVADTVLTIFFVSLGGLVVTAAMAWLVAGQILSPVREVRRVAEDISETDLTARVPVRGNDDISALAVTFNTMLDRLESAYLTQRAFVDDASHELRTPITVIRGHLELMEDNEADRGRTLALVDSELARMGRIVSDLLLLAKVDRPGFAQPRATDTAALLLDIEAKAQILGARGWPILEIAEGRITVDAQRITQAVLQLATNACQYSPEGSTVSLGSRFEGEGSGRRFTIWVSDQGLGVDEQEASRIFGRFHRGQAANGTAGARPGAGLGLAIVRGIAEAHNGTVWVRSRPGYGATFGMTVPSPEPPCDLIESSADSAQRHDGAAEGPTNHAKDENR</sequence>
<dbReference type="SMART" id="SM00388">
    <property type="entry name" value="HisKA"/>
    <property type="match status" value="1"/>
</dbReference>
<dbReference type="KEGG" id="asun:KG104_07390"/>
<evidence type="ECO:0000259" key="13">
    <source>
        <dbReference type="PROSITE" id="PS50109"/>
    </source>
</evidence>
<dbReference type="InterPro" id="IPR004358">
    <property type="entry name" value="Sig_transdc_His_kin-like_C"/>
</dbReference>
<dbReference type="Gene3D" id="3.30.565.10">
    <property type="entry name" value="Histidine kinase-like ATPase, C-terminal domain"/>
    <property type="match status" value="1"/>
</dbReference>
<evidence type="ECO:0000256" key="1">
    <source>
        <dbReference type="ARBA" id="ARBA00000085"/>
    </source>
</evidence>
<feature type="transmembrane region" description="Helical" evidence="12">
    <location>
        <begin position="40"/>
        <end position="59"/>
    </location>
</feature>
<feature type="domain" description="HAMP" evidence="14">
    <location>
        <begin position="228"/>
        <end position="280"/>
    </location>
</feature>
<keyword evidence="10 12" id="KW-0472">Membrane</keyword>
<dbReference type="PRINTS" id="PR00344">
    <property type="entry name" value="BCTRLSENSOR"/>
</dbReference>
<keyword evidence="7 15" id="KW-0418">Kinase</keyword>
<evidence type="ECO:0000256" key="12">
    <source>
        <dbReference type="SAM" id="Phobius"/>
    </source>
</evidence>
<name>A0A975S813_9MICC</name>
<evidence type="ECO:0000256" key="7">
    <source>
        <dbReference type="ARBA" id="ARBA00022777"/>
    </source>
</evidence>
<dbReference type="AlphaFoldDB" id="A0A975S813"/>
<dbReference type="Pfam" id="PF00672">
    <property type="entry name" value="HAMP"/>
    <property type="match status" value="1"/>
</dbReference>
<dbReference type="SUPFAM" id="SSF55874">
    <property type="entry name" value="ATPase domain of HSP90 chaperone/DNA topoisomerase II/histidine kinase"/>
    <property type="match status" value="1"/>
</dbReference>
<evidence type="ECO:0000256" key="10">
    <source>
        <dbReference type="ARBA" id="ARBA00023136"/>
    </source>
</evidence>
<evidence type="ECO:0000256" key="8">
    <source>
        <dbReference type="ARBA" id="ARBA00022989"/>
    </source>
</evidence>
<dbReference type="InterPro" id="IPR005467">
    <property type="entry name" value="His_kinase_dom"/>
</dbReference>
<keyword evidence="5" id="KW-0808">Transferase</keyword>
<evidence type="ECO:0000256" key="2">
    <source>
        <dbReference type="ARBA" id="ARBA00004236"/>
    </source>
</evidence>
<dbReference type="InterPro" id="IPR036890">
    <property type="entry name" value="HATPase_C_sf"/>
</dbReference>
<dbReference type="EC" id="2.7.13.3" evidence="3"/>
<dbReference type="CDD" id="cd00082">
    <property type="entry name" value="HisKA"/>
    <property type="match status" value="1"/>
</dbReference>
<evidence type="ECO:0000259" key="14">
    <source>
        <dbReference type="PROSITE" id="PS50885"/>
    </source>
</evidence>
<dbReference type="InterPro" id="IPR003660">
    <property type="entry name" value="HAMP_dom"/>
</dbReference>
<protein>
    <recommendedName>
        <fullName evidence="3">histidine kinase</fullName>
        <ecNumber evidence="3">2.7.13.3</ecNumber>
    </recommendedName>
</protein>
<comment type="catalytic activity">
    <reaction evidence="1">
        <text>ATP + protein L-histidine = ADP + protein N-phospho-L-histidine.</text>
        <dbReference type="EC" id="2.7.13.3"/>
    </reaction>
</comment>
<dbReference type="GO" id="GO:0000155">
    <property type="term" value="F:phosphorelay sensor kinase activity"/>
    <property type="evidence" value="ECO:0007669"/>
    <property type="project" value="InterPro"/>
</dbReference>
<dbReference type="SUPFAM" id="SSF158472">
    <property type="entry name" value="HAMP domain-like"/>
    <property type="match status" value="1"/>
</dbReference>
<evidence type="ECO:0000313" key="16">
    <source>
        <dbReference type="Proteomes" id="UP000680588"/>
    </source>
</evidence>
<dbReference type="RefSeq" id="WP_207346596.1">
    <property type="nucleotide sequence ID" value="NZ_CP076456.1"/>
</dbReference>
<evidence type="ECO:0000256" key="5">
    <source>
        <dbReference type="ARBA" id="ARBA00022679"/>
    </source>
</evidence>
<organism evidence="15 16">
    <name type="scientific">Arthrobacter sunyaminii</name>
    <dbReference type="NCBI Taxonomy" id="2816859"/>
    <lineage>
        <taxon>Bacteria</taxon>
        <taxon>Bacillati</taxon>
        <taxon>Actinomycetota</taxon>
        <taxon>Actinomycetes</taxon>
        <taxon>Micrococcales</taxon>
        <taxon>Micrococcaceae</taxon>
        <taxon>Arthrobacter</taxon>
    </lineage>
</organism>
<dbReference type="Proteomes" id="UP000680588">
    <property type="component" value="Chromosome"/>
</dbReference>
<dbReference type="InterPro" id="IPR050428">
    <property type="entry name" value="TCS_sensor_his_kinase"/>
</dbReference>
<evidence type="ECO:0000256" key="9">
    <source>
        <dbReference type="ARBA" id="ARBA00023012"/>
    </source>
</evidence>
<dbReference type="CDD" id="cd06225">
    <property type="entry name" value="HAMP"/>
    <property type="match status" value="1"/>
</dbReference>
<gene>
    <name evidence="15" type="ORF">KG104_07390</name>
</gene>
<dbReference type="InterPro" id="IPR036097">
    <property type="entry name" value="HisK_dim/P_sf"/>
</dbReference>
<evidence type="ECO:0000256" key="6">
    <source>
        <dbReference type="ARBA" id="ARBA00022692"/>
    </source>
</evidence>
<evidence type="ECO:0000313" key="15">
    <source>
        <dbReference type="EMBL" id="QWQ37544.1"/>
    </source>
</evidence>
<keyword evidence="6 12" id="KW-0812">Transmembrane</keyword>
<dbReference type="PANTHER" id="PTHR45436">
    <property type="entry name" value="SENSOR HISTIDINE KINASE YKOH"/>
    <property type="match status" value="1"/>
</dbReference>
<evidence type="ECO:0000256" key="11">
    <source>
        <dbReference type="SAM" id="MobiDB-lite"/>
    </source>
</evidence>
<comment type="subcellular location">
    <subcellularLocation>
        <location evidence="2">Cell membrane</location>
    </subcellularLocation>
</comment>
<proteinExistence type="predicted"/>
<feature type="domain" description="Histidine kinase" evidence="13">
    <location>
        <begin position="288"/>
        <end position="503"/>
    </location>
</feature>
<keyword evidence="8 12" id="KW-1133">Transmembrane helix</keyword>
<dbReference type="Gene3D" id="1.10.287.130">
    <property type="match status" value="1"/>
</dbReference>
<dbReference type="SMART" id="SM00304">
    <property type="entry name" value="HAMP"/>
    <property type="match status" value="1"/>
</dbReference>
<dbReference type="GO" id="GO:0005886">
    <property type="term" value="C:plasma membrane"/>
    <property type="evidence" value="ECO:0007669"/>
    <property type="project" value="UniProtKB-SubCell"/>
</dbReference>
<evidence type="ECO:0000256" key="3">
    <source>
        <dbReference type="ARBA" id="ARBA00012438"/>
    </source>
</evidence>
<keyword evidence="4" id="KW-0597">Phosphoprotein</keyword>
<evidence type="ECO:0000256" key="4">
    <source>
        <dbReference type="ARBA" id="ARBA00022553"/>
    </source>
</evidence>
<accession>A0A975S813</accession>
<feature type="region of interest" description="Disordered" evidence="11">
    <location>
        <begin position="1"/>
        <end position="29"/>
    </location>
</feature>
<dbReference type="InterPro" id="IPR003661">
    <property type="entry name" value="HisK_dim/P_dom"/>
</dbReference>
<dbReference type="FunFam" id="1.10.287.130:FF:000001">
    <property type="entry name" value="Two-component sensor histidine kinase"/>
    <property type="match status" value="1"/>
</dbReference>
<dbReference type="SUPFAM" id="SSF47384">
    <property type="entry name" value="Homodimeric domain of signal transducing histidine kinase"/>
    <property type="match status" value="1"/>
</dbReference>
<dbReference type="EMBL" id="CP076456">
    <property type="protein sequence ID" value="QWQ37544.1"/>
    <property type="molecule type" value="Genomic_DNA"/>
</dbReference>
<dbReference type="SMART" id="SM00387">
    <property type="entry name" value="HATPase_c"/>
    <property type="match status" value="1"/>
</dbReference>
<dbReference type="Pfam" id="PF00512">
    <property type="entry name" value="HisKA"/>
    <property type="match status" value="1"/>
</dbReference>
<dbReference type="Pfam" id="PF02518">
    <property type="entry name" value="HATPase_c"/>
    <property type="match status" value="1"/>
</dbReference>
<feature type="transmembrane region" description="Helical" evidence="12">
    <location>
        <begin position="204"/>
        <end position="227"/>
    </location>
</feature>
<keyword evidence="9" id="KW-0902">Two-component regulatory system</keyword>
<dbReference type="Gene3D" id="6.10.340.10">
    <property type="match status" value="1"/>
</dbReference>